<feature type="region of interest" description="Disordered" evidence="2">
    <location>
        <begin position="89"/>
        <end position="143"/>
    </location>
</feature>
<dbReference type="EMBL" id="CDMZ01001681">
    <property type="protein sequence ID" value="CUC09793.1"/>
    <property type="molecule type" value="Genomic_DNA"/>
</dbReference>
<organism evidence="3">
    <name type="scientific">Chromera velia CCMP2878</name>
    <dbReference type="NCBI Taxonomy" id="1169474"/>
    <lineage>
        <taxon>Eukaryota</taxon>
        <taxon>Sar</taxon>
        <taxon>Alveolata</taxon>
        <taxon>Colpodellida</taxon>
        <taxon>Chromeraceae</taxon>
        <taxon>Chromera</taxon>
    </lineage>
</organism>
<evidence type="ECO:0000256" key="2">
    <source>
        <dbReference type="SAM" id="MobiDB-lite"/>
    </source>
</evidence>
<name>A0A0K6S8G2_9ALVE</name>
<evidence type="ECO:0000256" key="1">
    <source>
        <dbReference type="SAM" id="Coils"/>
    </source>
</evidence>
<feature type="compositionally biased region" description="Low complexity" evidence="2">
    <location>
        <begin position="90"/>
        <end position="106"/>
    </location>
</feature>
<dbReference type="AlphaFoldDB" id="A0A0K6S8G2"/>
<dbReference type="VEuPathDB" id="CryptoDB:Cvel_23903"/>
<sequence>MMDILSEILDEETTELKKRVVRRFTKTVKAKEALLQEQQEEIQRLMKQVAEMETQRNQANSAVSAHQRDHQTGEISDWRCSCRESHRNLGKGTVTGTLTETRTETTGGIGDNKAEQQEAEGGGAAAAASSTPGHPGRQPELQLPACTPGTLHTCGLQWGTLRALFDDDGNLIEGADAILTGKRIHIKPNFTFTNNIHKLLYTYSRVEIKEVKCNHGRRAKLWLEKKVQPRARGTVRGAAASLQQQQQTGDAEAEDQALVILGCWKEGNKGKCAKKWLVTTVGDHEGVYHLCAFVRP</sequence>
<evidence type="ECO:0000313" key="3">
    <source>
        <dbReference type="EMBL" id="CUC09793.1"/>
    </source>
</evidence>
<accession>A0A0K6S8G2</accession>
<proteinExistence type="predicted"/>
<keyword evidence="1" id="KW-0175">Coiled coil</keyword>
<reference evidence="3" key="1">
    <citation type="submission" date="2014-11" db="EMBL/GenBank/DDBJ databases">
        <title>Molecular phylogeny of cliff fern family Woodsiaceae with morphological implications.</title>
        <authorList>
            <person name="Shao Y.-Z."/>
            <person name="Wei R."/>
            <person name="Zhang X.-C."/>
        </authorList>
    </citation>
    <scope>NUCLEOTIDE SEQUENCE</scope>
</reference>
<feature type="coiled-coil region" evidence="1">
    <location>
        <begin position="21"/>
        <end position="69"/>
    </location>
</feature>
<protein>
    <submittedName>
        <fullName evidence="3">Uncharacterized protein</fullName>
    </submittedName>
</protein>
<gene>
    <name evidence="3" type="ORF">Cvel_23903.t2</name>
</gene>